<reference evidence="1 2" key="1">
    <citation type="submission" date="2018-08" db="EMBL/GenBank/DDBJ databases">
        <title>Whole Genome Sequence of the Moderate Halophilic Marine Bacterium Marinobacter litoralis Sw-45.</title>
        <authorList>
            <person name="Musa H."/>
        </authorList>
    </citation>
    <scope>NUCLEOTIDE SEQUENCE [LARGE SCALE GENOMIC DNA]</scope>
    <source>
        <strain evidence="1 2">Sw-45</strain>
    </source>
</reference>
<comment type="caution">
    <text evidence="1">The sequence shown here is derived from an EMBL/GenBank/DDBJ whole genome shotgun (WGS) entry which is preliminary data.</text>
</comment>
<dbReference type="AlphaFoldDB" id="A0A3M2RK35"/>
<evidence type="ECO:0000313" key="1">
    <source>
        <dbReference type="EMBL" id="RMJ05582.1"/>
    </source>
</evidence>
<accession>A0A3M2RK35</accession>
<protein>
    <submittedName>
        <fullName evidence="1">Uncharacterized protein</fullName>
    </submittedName>
</protein>
<dbReference type="EMBL" id="QMDL01000001">
    <property type="protein sequence ID" value="RMJ05582.1"/>
    <property type="molecule type" value="Genomic_DNA"/>
</dbReference>
<name>A0A3M2RK35_9GAMM</name>
<organism evidence="1 2">
    <name type="scientific">Marinobacter litoralis</name>
    <dbReference type="NCBI Taxonomy" id="187981"/>
    <lineage>
        <taxon>Bacteria</taxon>
        <taxon>Pseudomonadati</taxon>
        <taxon>Pseudomonadota</taxon>
        <taxon>Gammaproteobacteria</taxon>
        <taxon>Pseudomonadales</taxon>
        <taxon>Marinobacteraceae</taxon>
        <taxon>Marinobacter</taxon>
    </lineage>
</organism>
<dbReference type="Proteomes" id="UP000265903">
    <property type="component" value="Unassembled WGS sequence"/>
</dbReference>
<evidence type="ECO:0000313" key="2">
    <source>
        <dbReference type="Proteomes" id="UP000265903"/>
    </source>
</evidence>
<gene>
    <name evidence="1" type="ORF">DOQ08_00252</name>
</gene>
<keyword evidence="2" id="KW-1185">Reference proteome</keyword>
<proteinExistence type="predicted"/>
<sequence>MISVNRKFEGRSLETRFKVMCVLPNTELNISQ</sequence>